<dbReference type="STRING" id="104663.SAMN04488121_1031038"/>
<dbReference type="Proteomes" id="UP000199045">
    <property type="component" value="Unassembled WGS sequence"/>
</dbReference>
<dbReference type="RefSeq" id="WP_089834054.1">
    <property type="nucleotide sequence ID" value="NZ_FNBN01000003.1"/>
</dbReference>
<keyword evidence="1" id="KW-0597">Phosphoprotein</keyword>
<dbReference type="GO" id="GO:0000160">
    <property type="term" value="P:phosphorelay signal transduction system"/>
    <property type="evidence" value="ECO:0007669"/>
    <property type="project" value="InterPro"/>
</dbReference>
<name>A0A1G7SW60_CHIFI</name>
<dbReference type="PROSITE" id="PS50110">
    <property type="entry name" value="RESPONSE_REGULATORY"/>
    <property type="match status" value="1"/>
</dbReference>
<accession>A0A1G7SW60</accession>
<protein>
    <submittedName>
        <fullName evidence="3">Response regulator receiver domain-containing protein</fullName>
    </submittedName>
</protein>
<feature type="domain" description="Response regulatory" evidence="2">
    <location>
        <begin position="4"/>
        <end position="126"/>
    </location>
</feature>
<gene>
    <name evidence="3" type="ORF">SAMN04488121_1031038</name>
</gene>
<proteinExistence type="predicted"/>
<dbReference type="Gene3D" id="3.40.50.2300">
    <property type="match status" value="1"/>
</dbReference>
<dbReference type="InterPro" id="IPR001789">
    <property type="entry name" value="Sig_transdc_resp-reg_receiver"/>
</dbReference>
<dbReference type="InterPro" id="IPR011006">
    <property type="entry name" value="CheY-like_superfamily"/>
</dbReference>
<dbReference type="EMBL" id="FNBN01000003">
    <property type="protein sequence ID" value="SDG27211.1"/>
    <property type="molecule type" value="Genomic_DNA"/>
</dbReference>
<dbReference type="OrthoDB" id="663690at2"/>
<feature type="modified residue" description="4-aspartylphosphate" evidence="1">
    <location>
        <position position="59"/>
    </location>
</feature>
<dbReference type="SUPFAM" id="SSF52172">
    <property type="entry name" value="CheY-like"/>
    <property type="match status" value="1"/>
</dbReference>
<evidence type="ECO:0000313" key="4">
    <source>
        <dbReference type="Proteomes" id="UP000199045"/>
    </source>
</evidence>
<evidence type="ECO:0000259" key="2">
    <source>
        <dbReference type="PROSITE" id="PS50110"/>
    </source>
</evidence>
<dbReference type="Pfam" id="PF00072">
    <property type="entry name" value="Response_reg"/>
    <property type="match status" value="1"/>
</dbReference>
<dbReference type="InterPro" id="IPR052893">
    <property type="entry name" value="TCS_response_regulator"/>
</dbReference>
<evidence type="ECO:0000313" key="3">
    <source>
        <dbReference type="EMBL" id="SDG27211.1"/>
    </source>
</evidence>
<dbReference type="SMART" id="SM00448">
    <property type="entry name" value="REC"/>
    <property type="match status" value="1"/>
</dbReference>
<dbReference type="PANTHER" id="PTHR44520">
    <property type="entry name" value="RESPONSE REGULATOR RCP1-RELATED"/>
    <property type="match status" value="1"/>
</dbReference>
<organism evidence="3 4">
    <name type="scientific">Chitinophaga filiformis</name>
    <name type="common">Myxococcus filiformis</name>
    <name type="synonym">Flexibacter filiformis</name>
    <dbReference type="NCBI Taxonomy" id="104663"/>
    <lineage>
        <taxon>Bacteria</taxon>
        <taxon>Pseudomonadati</taxon>
        <taxon>Bacteroidota</taxon>
        <taxon>Chitinophagia</taxon>
        <taxon>Chitinophagales</taxon>
        <taxon>Chitinophagaceae</taxon>
        <taxon>Chitinophaga</taxon>
    </lineage>
</organism>
<sequence>MGYKILIADDDLEDLELIEEAIIAVEPEAELHKFTNGFAAMEYLNSRRDNELPCLIILDYNMPELNGSQWLSSVKNQTRYDQIPKIILSTSDAPVHVKECIDSGAAEYIVKPDTLMGLQSVAKRLVGMCRKPT</sequence>
<evidence type="ECO:0000256" key="1">
    <source>
        <dbReference type="PROSITE-ProRule" id="PRU00169"/>
    </source>
</evidence>
<dbReference type="AlphaFoldDB" id="A0A1G7SW60"/>
<reference evidence="3 4" key="1">
    <citation type="submission" date="2016-10" db="EMBL/GenBank/DDBJ databases">
        <authorList>
            <person name="de Groot N.N."/>
        </authorList>
    </citation>
    <scope>NUCLEOTIDE SEQUENCE [LARGE SCALE GENOMIC DNA]</scope>
    <source>
        <strain evidence="3 4">DSM 527</strain>
    </source>
</reference>